<proteinExistence type="predicted"/>
<feature type="chain" id="PRO_5019226880" evidence="1">
    <location>
        <begin position="23"/>
        <end position="157"/>
    </location>
</feature>
<organism evidence="2">
    <name type="scientific">uncultured Desulfobacterium sp</name>
    <dbReference type="NCBI Taxonomy" id="201089"/>
    <lineage>
        <taxon>Bacteria</taxon>
        <taxon>Pseudomonadati</taxon>
        <taxon>Thermodesulfobacteriota</taxon>
        <taxon>Desulfobacteria</taxon>
        <taxon>Desulfobacterales</taxon>
        <taxon>Desulfobacteriaceae</taxon>
        <taxon>Desulfobacterium</taxon>
        <taxon>environmental samples</taxon>
    </lineage>
</organism>
<protein>
    <submittedName>
        <fullName evidence="2">Uncharacterized protein</fullName>
    </submittedName>
</protein>
<gene>
    <name evidence="2" type="ORF">PITCH_A1920043</name>
</gene>
<sequence length="157" mass="17304">MTRLEILPCLALLLGAYSISFAGDPDTGYGTIIAVEFKVDNKSYKPPIGGHFEYTGTSLDIVSIFEGIAGIGVLTQAQVYIVVEKEIVARGLHQLKAKNQYGTIVSGTLDFRDQPAQTQSHVGYRRWCGHYEHIQRRQGVAKEKHSNDCFGAIGPYN</sequence>
<keyword evidence="1" id="KW-0732">Signal</keyword>
<reference evidence="2" key="1">
    <citation type="submission" date="2018-01" db="EMBL/GenBank/DDBJ databases">
        <authorList>
            <person name="Regsiter A."/>
            <person name="William W."/>
        </authorList>
    </citation>
    <scope>NUCLEOTIDE SEQUENCE</scope>
    <source>
        <strain evidence="2">TRIP AH-1</strain>
    </source>
</reference>
<dbReference type="EMBL" id="OJIN01000104">
    <property type="protein sequence ID" value="SPD73704.1"/>
    <property type="molecule type" value="Genomic_DNA"/>
</dbReference>
<evidence type="ECO:0000313" key="2">
    <source>
        <dbReference type="EMBL" id="SPD73704.1"/>
    </source>
</evidence>
<name>A0A445MVX8_9BACT</name>
<accession>A0A445MVX8</accession>
<dbReference type="AlphaFoldDB" id="A0A445MVX8"/>
<evidence type="ECO:0000256" key="1">
    <source>
        <dbReference type="SAM" id="SignalP"/>
    </source>
</evidence>
<feature type="signal peptide" evidence="1">
    <location>
        <begin position="1"/>
        <end position="22"/>
    </location>
</feature>